<dbReference type="KEGG" id="ali:AZOLI_p10778"/>
<geneLocation type="plasmid" evidence="1 2">
    <name>AZO_p1</name>
</geneLocation>
<reference evidence="2" key="1">
    <citation type="journal article" date="2011" name="PLoS Genet.">
        <title>Azospirillum genomes reveal transition of bacteria from aquatic to terrestrial environments.</title>
        <authorList>
            <person name="Wisniewski-Dye F."/>
            <person name="Borziak K."/>
            <person name="Khalsa-Moyers G."/>
            <person name="Alexandre G."/>
            <person name="Sukharnikov L.O."/>
            <person name="Wuichet K."/>
            <person name="Hurst G.B."/>
            <person name="McDonald W.H."/>
            <person name="Robertson J.S."/>
            <person name="Barbe V."/>
            <person name="Calteau A."/>
            <person name="Rouy Z."/>
            <person name="Mangenot S."/>
            <person name="Prigent-Combaret C."/>
            <person name="Normand P."/>
            <person name="Boyer M."/>
            <person name="Siguier P."/>
            <person name="Dessaux Y."/>
            <person name="Elmerich C."/>
            <person name="Condemine G."/>
            <person name="Krishnen G."/>
            <person name="Kennedy I."/>
            <person name="Paterson A.H."/>
            <person name="Gonzalez V."/>
            <person name="Mavingui P."/>
            <person name="Zhulin I.B."/>
        </authorList>
    </citation>
    <scope>NUCLEOTIDE SEQUENCE [LARGE SCALE GENOMIC DNA]</scope>
    <source>
        <strain evidence="2">4B</strain>
    </source>
</reference>
<evidence type="ECO:0008006" key="3">
    <source>
        <dbReference type="Google" id="ProtNLM"/>
    </source>
</evidence>
<evidence type="ECO:0000313" key="2">
    <source>
        <dbReference type="Proteomes" id="UP000005667"/>
    </source>
</evidence>
<keyword evidence="2" id="KW-1185">Reference proteome</keyword>
<dbReference type="EMBL" id="FQ311869">
    <property type="protein sequence ID" value="CBS88988.1"/>
    <property type="molecule type" value="Genomic_DNA"/>
</dbReference>
<dbReference type="RefSeq" id="WP_014188441.1">
    <property type="nucleotide sequence ID" value="NC_016585.1"/>
</dbReference>
<accession>G7ZAT1</accession>
<dbReference type="Pfam" id="PF09956">
    <property type="entry name" value="Phage_cement_2"/>
    <property type="match status" value="1"/>
</dbReference>
<protein>
    <recommendedName>
        <fullName evidence="3">DUF2190 family protein</fullName>
    </recommendedName>
</protein>
<gene>
    <name evidence="1" type="ordered locus">AZOLI_p10778</name>
</gene>
<keyword evidence="1" id="KW-0614">Plasmid</keyword>
<dbReference type="OrthoDB" id="5365964at2"/>
<sequence length="115" mass="11014">MKNFVHNGASINVAAPAGGVTSGGGVIVGALFGVAATTATEGEPVSLAIVGVYELPKLGTAVIAAGGLVSWDATNHRCDAPGTGRYPIGAAIQAAGNGAGTVKVRLDGVSTVAAS</sequence>
<name>G7ZAT1_AZOL4</name>
<proteinExistence type="predicted"/>
<organism evidence="1 2">
    <name type="scientific">Azospirillum lipoferum (strain 4B)</name>
    <dbReference type="NCBI Taxonomy" id="862719"/>
    <lineage>
        <taxon>Bacteria</taxon>
        <taxon>Pseudomonadati</taxon>
        <taxon>Pseudomonadota</taxon>
        <taxon>Alphaproteobacteria</taxon>
        <taxon>Rhodospirillales</taxon>
        <taxon>Azospirillaceae</taxon>
        <taxon>Azospirillum</taxon>
    </lineage>
</organism>
<evidence type="ECO:0000313" key="1">
    <source>
        <dbReference type="EMBL" id="CBS88988.1"/>
    </source>
</evidence>
<dbReference type="Proteomes" id="UP000005667">
    <property type="component" value="Plasmid AZO_p1"/>
</dbReference>
<dbReference type="PIRSF" id="PIRSF030771">
    <property type="entry name" value="UCP030771"/>
    <property type="match status" value="1"/>
</dbReference>
<dbReference type="InterPro" id="IPR011231">
    <property type="entry name" value="Phage_VT1-Sakai_H0018"/>
</dbReference>
<dbReference type="AlphaFoldDB" id="G7ZAT1"/>
<dbReference type="HOGENOM" id="CLU_165535_1_0_5"/>